<comment type="cofactor">
    <cofactor evidence="1">
        <name>Zn(2+)</name>
        <dbReference type="ChEBI" id="CHEBI:29105"/>
    </cofactor>
</comment>
<protein>
    <submittedName>
        <fullName evidence="4">Cytosolic carboxypeptidase 3 isoform X16</fullName>
    </submittedName>
</protein>
<dbReference type="RefSeq" id="XP_072820520.1">
    <property type="nucleotide sequence ID" value="XM_072964419.1"/>
</dbReference>
<feature type="compositionally biased region" description="Low complexity" evidence="2">
    <location>
        <begin position="472"/>
        <end position="493"/>
    </location>
</feature>
<name>A0ABM5DHZ1_VICPA</name>
<dbReference type="Proteomes" id="UP001652581">
    <property type="component" value="Chromosome 7"/>
</dbReference>
<keyword evidence="3" id="KW-1185">Reference proteome</keyword>
<feature type="compositionally biased region" description="Polar residues" evidence="2">
    <location>
        <begin position="224"/>
        <end position="234"/>
    </location>
</feature>
<feature type="region of interest" description="Disordered" evidence="2">
    <location>
        <begin position="456"/>
        <end position="576"/>
    </location>
</feature>
<proteinExistence type="predicted"/>
<dbReference type="InterPro" id="IPR050821">
    <property type="entry name" value="Cytosolic_carboxypeptidase"/>
</dbReference>
<feature type="compositionally biased region" description="Basic residues" evidence="2">
    <location>
        <begin position="494"/>
        <end position="507"/>
    </location>
</feature>
<dbReference type="PANTHER" id="PTHR12756:SF23">
    <property type="entry name" value="CYTOSOLIC CARBOXYPEPTIDASE 3"/>
    <property type="match status" value="1"/>
</dbReference>
<feature type="compositionally biased region" description="Polar residues" evidence="2">
    <location>
        <begin position="456"/>
        <end position="471"/>
    </location>
</feature>
<evidence type="ECO:0000256" key="2">
    <source>
        <dbReference type="SAM" id="MobiDB-lite"/>
    </source>
</evidence>
<feature type="region of interest" description="Disordered" evidence="2">
    <location>
        <begin position="207"/>
        <end position="266"/>
    </location>
</feature>
<organism evidence="3 4">
    <name type="scientific">Vicugna pacos</name>
    <name type="common">Alpaca</name>
    <name type="synonym">Lama pacos</name>
    <dbReference type="NCBI Taxonomy" id="30538"/>
    <lineage>
        <taxon>Eukaryota</taxon>
        <taxon>Metazoa</taxon>
        <taxon>Chordata</taxon>
        <taxon>Craniata</taxon>
        <taxon>Vertebrata</taxon>
        <taxon>Euteleostomi</taxon>
        <taxon>Mammalia</taxon>
        <taxon>Eutheria</taxon>
        <taxon>Laurasiatheria</taxon>
        <taxon>Artiodactyla</taxon>
        <taxon>Tylopoda</taxon>
        <taxon>Camelidae</taxon>
        <taxon>Vicugna</taxon>
    </lineage>
</organism>
<gene>
    <name evidence="4" type="primary">AGBL3</name>
</gene>
<accession>A0ABM5DHZ1</accession>
<dbReference type="GeneID" id="102533325"/>
<keyword evidence="4" id="KW-0121">Carboxypeptidase</keyword>
<feature type="compositionally biased region" description="Basic and acidic residues" evidence="2">
    <location>
        <begin position="244"/>
        <end position="266"/>
    </location>
</feature>
<evidence type="ECO:0000256" key="1">
    <source>
        <dbReference type="ARBA" id="ARBA00001947"/>
    </source>
</evidence>
<sequence>MSEDSEKEDYSDRTISDEDESDEDTFMKFVSEDIHQCALLTADSISDPFFPRTTQILLEYQLGRWVPRLRKPRDLYGVSSSGPLGPTRWPYHCEVIDEKVQHIDWTPSYPEPVYIPTGLEMEPLYPNSKEDTVVYLAEDGNKRGTHFNTKDLESMGYHFCDSLLDYCDPDRTKYYQCLKELEEMEKHINLEKVLDDSDTSLKEITLDLESSSRGSDSSESNDSQTDLLKLSSQIKNKKKHLKTKERNSTVESHQNSREEEQEVCDKGHLVQRHKESNADVEAKIPGQAPWLLKRYLSSQSMIQRLSKDQQRYFLETNERPIQETFQPKSTDLYGNCFKVTSLKCPKCKQTPNWTEKRRIPTEDLHHNLNSNMKECTSFQSKKAGINWTDDEKRIYRDKEIAQTQEILQYLLPIMKSTKNVQTTQMKQIFNPRINFQIQHQPQPSTYINIKKYSTSWTPPTNPPLRSQRNLPVSSSVCLQSVSQKSSESLSPLKGPKKKKKHFRAKATKTKDMKRVSGKWETTPSSFEKGADQSLQAEESNQQGSLQRAPHLIKNKGEQPKKKDGQPTFRLMFQTDK</sequence>
<keyword evidence="4" id="KW-0645">Protease</keyword>
<evidence type="ECO:0000313" key="3">
    <source>
        <dbReference type="Proteomes" id="UP001652581"/>
    </source>
</evidence>
<keyword evidence="4" id="KW-0378">Hydrolase</keyword>
<feature type="region of interest" description="Disordered" evidence="2">
    <location>
        <begin position="1"/>
        <end position="23"/>
    </location>
</feature>
<reference evidence="4" key="1">
    <citation type="submission" date="2025-08" db="UniProtKB">
        <authorList>
            <consortium name="RefSeq"/>
        </authorList>
    </citation>
    <scope>IDENTIFICATION</scope>
</reference>
<feature type="compositionally biased region" description="Polar residues" evidence="2">
    <location>
        <begin position="532"/>
        <end position="545"/>
    </location>
</feature>
<evidence type="ECO:0000313" key="4">
    <source>
        <dbReference type="RefSeq" id="XP_072820520.1"/>
    </source>
</evidence>
<feature type="compositionally biased region" description="Low complexity" evidence="2">
    <location>
        <begin position="209"/>
        <end position="223"/>
    </location>
</feature>
<dbReference type="GO" id="GO:0004180">
    <property type="term" value="F:carboxypeptidase activity"/>
    <property type="evidence" value="ECO:0007669"/>
    <property type="project" value="UniProtKB-KW"/>
</dbReference>
<feature type="compositionally biased region" description="Basic and acidic residues" evidence="2">
    <location>
        <begin position="554"/>
        <end position="564"/>
    </location>
</feature>
<dbReference type="PANTHER" id="PTHR12756">
    <property type="entry name" value="CYTOSOLIC CARBOXYPEPTIDASE"/>
    <property type="match status" value="1"/>
</dbReference>